<evidence type="ECO:0000313" key="1">
    <source>
        <dbReference type="EMBL" id="QDT39745.1"/>
    </source>
</evidence>
<dbReference type="OrthoDB" id="286098at2"/>
<dbReference type="KEGG" id="svp:Pan189_41540"/>
<evidence type="ECO:0000313" key="2">
    <source>
        <dbReference type="Proteomes" id="UP000317318"/>
    </source>
</evidence>
<sequence length="218" mass="24633">MSDQSATVEQVLPQAPSPKRVSTHVVCITGFLQRHGSPYSGIFGIWRKLLGHADAVRFLPHLMFWNSRFRDVADTILTFRNGCDLRVVIIGYSWGAGYGAMKLAEQLRRRGVTVDAMVLCDPVYRSRLFATRWLALVGELPISGWRPRIRVPDNVSRVMYWRQTMAMPRGHQLVAADPEVTKIDDRGLLDADHVNVDNHPTFVNAAVEVALEYRPPPE</sequence>
<gene>
    <name evidence="1" type="ORF">Pan189_41540</name>
</gene>
<dbReference type="SUPFAM" id="SSF53474">
    <property type="entry name" value="alpha/beta-Hydrolases"/>
    <property type="match status" value="1"/>
</dbReference>
<keyword evidence="2" id="KW-1185">Reference proteome</keyword>
<organism evidence="1 2">
    <name type="scientific">Stratiformator vulcanicus</name>
    <dbReference type="NCBI Taxonomy" id="2527980"/>
    <lineage>
        <taxon>Bacteria</taxon>
        <taxon>Pseudomonadati</taxon>
        <taxon>Planctomycetota</taxon>
        <taxon>Planctomycetia</taxon>
        <taxon>Planctomycetales</taxon>
        <taxon>Planctomycetaceae</taxon>
        <taxon>Stratiformator</taxon>
    </lineage>
</organism>
<proteinExistence type="predicted"/>
<dbReference type="Gene3D" id="3.40.50.1820">
    <property type="entry name" value="alpha/beta hydrolase"/>
    <property type="match status" value="1"/>
</dbReference>
<accession>A0A517R788</accession>
<dbReference type="AlphaFoldDB" id="A0A517R788"/>
<dbReference type="InterPro" id="IPR029058">
    <property type="entry name" value="AB_hydrolase_fold"/>
</dbReference>
<name>A0A517R788_9PLAN</name>
<dbReference type="EMBL" id="CP036268">
    <property type="protein sequence ID" value="QDT39745.1"/>
    <property type="molecule type" value="Genomic_DNA"/>
</dbReference>
<dbReference type="Proteomes" id="UP000317318">
    <property type="component" value="Chromosome"/>
</dbReference>
<protein>
    <recommendedName>
        <fullName evidence="3">Thioesterase domain protein</fullName>
    </recommendedName>
</protein>
<reference evidence="1 2" key="1">
    <citation type="submission" date="2019-02" db="EMBL/GenBank/DDBJ databases">
        <title>Deep-cultivation of Planctomycetes and their phenomic and genomic characterization uncovers novel biology.</title>
        <authorList>
            <person name="Wiegand S."/>
            <person name="Jogler M."/>
            <person name="Boedeker C."/>
            <person name="Pinto D."/>
            <person name="Vollmers J."/>
            <person name="Rivas-Marin E."/>
            <person name="Kohn T."/>
            <person name="Peeters S.H."/>
            <person name="Heuer A."/>
            <person name="Rast P."/>
            <person name="Oberbeckmann S."/>
            <person name="Bunk B."/>
            <person name="Jeske O."/>
            <person name="Meyerdierks A."/>
            <person name="Storesund J.E."/>
            <person name="Kallscheuer N."/>
            <person name="Luecker S."/>
            <person name="Lage O.M."/>
            <person name="Pohl T."/>
            <person name="Merkel B.J."/>
            <person name="Hornburger P."/>
            <person name="Mueller R.-W."/>
            <person name="Bruemmer F."/>
            <person name="Labrenz M."/>
            <person name="Spormann A.M."/>
            <person name="Op den Camp H."/>
            <person name="Overmann J."/>
            <person name="Amann R."/>
            <person name="Jetten M.S.M."/>
            <person name="Mascher T."/>
            <person name="Medema M.H."/>
            <person name="Devos D.P."/>
            <person name="Kaster A.-K."/>
            <person name="Ovreas L."/>
            <person name="Rohde M."/>
            <person name="Galperin M.Y."/>
            <person name="Jogler C."/>
        </authorList>
    </citation>
    <scope>NUCLEOTIDE SEQUENCE [LARGE SCALE GENOMIC DNA]</scope>
    <source>
        <strain evidence="1 2">Pan189</strain>
    </source>
</reference>
<evidence type="ECO:0008006" key="3">
    <source>
        <dbReference type="Google" id="ProtNLM"/>
    </source>
</evidence>
<dbReference type="RefSeq" id="WP_145365866.1">
    <property type="nucleotide sequence ID" value="NZ_CP036268.1"/>
</dbReference>